<keyword evidence="3" id="KW-1185">Reference proteome</keyword>
<proteinExistence type="predicted"/>
<sequence>MATILAPYNTAMQLGSGFNSFTQQLCINNAVVKERSGDVSEKSKPPGQAQAVTYKTSVIDKVTDVINAMNINAAFSIKYDTFDATGKGDFINTSKVKESDISFMISVKVVNQVIYDHSLTKFDPIPEVKAENFSEVYGDSYISGFQEGGEFTAVISIKAKDRQKAASIKANAAIQFTKEKLELDADGEFGKDDRDFLEENETTVSVTWSGGGQELKKPEEDWTLETMRAAALKFPDLVARTPMRTHAILTKYSALRTFQTALKAGQSIHSLIPSFEKAGVYTTVLQEAYLDFKTIAKNLQVLAFNVSAGLEVLVESPAARQQRDRNASTNNEGKSDGADSDDEASLIAIVRDPSRASKPYDPTPAGLETARQDVRFMLNRIVSEVDIISRKPELAIDETRSPPYLAPFLFKELLPLARPVHKDTDTIEQPSNPILQTGFQDFSDKAGTTVRF</sequence>
<dbReference type="EMBL" id="MLFU01000009">
    <property type="protein sequence ID" value="KAK1504445.1"/>
    <property type="molecule type" value="Genomic_DNA"/>
</dbReference>
<dbReference type="Proteomes" id="UP001227543">
    <property type="component" value="Unassembled WGS sequence"/>
</dbReference>
<evidence type="ECO:0000313" key="2">
    <source>
        <dbReference type="EMBL" id="KAK1504445.1"/>
    </source>
</evidence>
<evidence type="ECO:0000313" key="3">
    <source>
        <dbReference type="Proteomes" id="UP001227543"/>
    </source>
</evidence>
<comment type="caution">
    <text evidence="2">The sequence shown here is derived from an EMBL/GenBank/DDBJ whole genome shotgun (WGS) entry which is preliminary data.</text>
</comment>
<dbReference type="RefSeq" id="XP_060385204.1">
    <property type="nucleotide sequence ID" value="XM_060519783.1"/>
</dbReference>
<gene>
    <name evidence="2" type="ORF">CTAM01_03752</name>
</gene>
<feature type="region of interest" description="Disordered" evidence="1">
    <location>
        <begin position="318"/>
        <end position="344"/>
    </location>
</feature>
<organism evidence="2 3">
    <name type="scientific">Colletotrichum tamarilloi</name>
    <dbReference type="NCBI Taxonomy" id="1209934"/>
    <lineage>
        <taxon>Eukaryota</taxon>
        <taxon>Fungi</taxon>
        <taxon>Dikarya</taxon>
        <taxon>Ascomycota</taxon>
        <taxon>Pezizomycotina</taxon>
        <taxon>Sordariomycetes</taxon>
        <taxon>Hypocreomycetidae</taxon>
        <taxon>Glomerellales</taxon>
        <taxon>Glomerellaceae</taxon>
        <taxon>Colletotrichum</taxon>
        <taxon>Colletotrichum acutatum species complex</taxon>
    </lineage>
</organism>
<dbReference type="GeneID" id="85404021"/>
<reference evidence="2 3" key="1">
    <citation type="submission" date="2016-10" db="EMBL/GenBank/DDBJ databases">
        <title>The genome sequence of Colletotrichum fioriniae PJ7.</title>
        <authorList>
            <person name="Baroncelli R."/>
        </authorList>
    </citation>
    <scope>NUCLEOTIDE SEQUENCE [LARGE SCALE GENOMIC DNA]</scope>
    <source>
        <strain evidence="2 3">Tom-12</strain>
    </source>
</reference>
<accession>A0ABQ9RIG9</accession>
<protein>
    <submittedName>
        <fullName evidence="2">Uncharacterized protein</fullName>
    </submittedName>
</protein>
<evidence type="ECO:0000256" key="1">
    <source>
        <dbReference type="SAM" id="MobiDB-lite"/>
    </source>
</evidence>
<name>A0ABQ9RIG9_9PEZI</name>